<reference evidence="1 2" key="1">
    <citation type="submission" date="2019-02" db="EMBL/GenBank/DDBJ databases">
        <title>Deep-cultivation of Planctomycetes and their phenomic and genomic characterization uncovers novel biology.</title>
        <authorList>
            <person name="Wiegand S."/>
            <person name="Jogler M."/>
            <person name="Boedeker C."/>
            <person name="Pinto D."/>
            <person name="Vollmers J."/>
            <person name="Rivas-Marin E."/>
            <person name="Kohn T."/>
            <person name="Peeters S.H."/>
            <person name="Heuer A."/>
            <person name="Rast P."/>
            <person name="Oberbeckmann S."/>
            <person name="Bunk B."/>
            <person name="Jeske O."/>
            <person name="Meyerdierks A."/>
            <person name="Storesund J.E."/>
            <person name="Kallscheuer N."/>
            <person name="Luecker S."/>
            <person name="Lage O.M."/>
            <person name="Pohl T."/>
            <person name="Merkel B.J."/>
            <person name="Hornburger P."/>
            <person name="Mueller R.-W."/>
            <person name="Bruemmer F."/>
            <person name="Labrenz M."/>
            <person name="Spormann A.M."/>
            <person name="Op Den Camp H."/>
            <person name="Overmann J."/>
            <person name="Amann R."/>
            <person name="Jetten M.S.M."/>
            <person name="Mascher T."/>
            <person name="Medema M.H."/>
            <person name="Devos D.P."/>
            <person name="Kaster A.-K."/>
            <person name="Ovreas L."/>
            <person name="Rohde M."/>
            <person name="Galperin M.Y."/>
            <person name="Jogler C."/>
        </authorList>
    </citation>
    <scope>NUCLEOTIDE SEQUENCE [LARGE SCALE GENOMIC DNA]</scope>
    <source>
        <strain evidence="1 2">Poly59</strain>
    </source>
</reference>
<evidence type="ECO:0000313" key="2">
    <source>
        <dbReference type="Proteomes" id="UP000317977"/>
    </source>
</evidence>
<evidence type="ECO:0008006" key="3">
    <source>
        <dbReference type="Google" id="ProtNLM"/>
    </source>
</evidence>
<accession>A0A5C6FFC0</accession>
<dbReference type="OrthoDB" id="285960at2"/>
<proteinExistence type="predicted"/>
<protein>
    <recommendedName>
        <fullName evidence="3">YHS domain protein</fullName>
    </recommendedName>
</protein>
<dbReference type="AlphaFoldDB" id="A0A5C6FFC0"/>
<evidence type="ECO:0000313" key="1">
    <source>
        <dbReference type="EMBL" id="TWU58329.1"/>
    </source>
</evidence>
<comment type="caution">
    <text evidence="1">The sequence shown here is derived from an EMBL/GenBank/DDBJ whole genome shotgun (WGS) entry which is preliminary data.</text>
</comment>
<sequence length="105" mass="11106">MQRFTILTLMAVLISAAGCGSKNEPTAETLAPDQATLASLAAADRLDGTEDHVIGKCYVCNLGMDGKDEFTAEVHGYQAKLCSNGCLDHFQSDPDSIIASTKVPE</sequence>
<keyword evidence="2" id="KW-1185">Reference proteome</keyword>
<dbReference type="RefSeq" id="WP_146533083.1">
    <property type="nucleotide sequence ID" value="NZ_SJPX01000001.1"/>
</dbReference>
<organism evidence="1 2">
    <name type="scientific">Rubripirellula reticaptiva</name>
    <dbReference type="NCBI Taxonomy" id="2528013"/>
    <lineage>
        <taxon>Bacteria</taxon>
        <taxon>Pseudomonadati</taxon>
        <taxon>Planctomycetota</taxon>
        <taxon>Planctomycetia</taxon>
        <taxon>Pirellulales</taxon>
        <taxon>Pirellulaceae</taxon>
        <taxon>Rubripirellula</taxon>
    </lineage>
</organism>
<name>A0A5C6FFC0_9BACT</name>
<dbReference type="PROSITE" id="PS51257">
    <property type="entry name" value="PROKAR_LIPOPROTEIN"/>
    <property type="match status" value="1"/>
</dbReference>
<dbReference type="Proteomes" id="UP000317977">
    <property type="component" value="Unassembled WGS sequence"/>
</dbReference>
<dbReference type="EMBL" id="SJPX01000001">
    <property type="protein sequence ID" value="TWU58329.1"/>
    <property type="molecule type" value="Genomic_DNA"/>
</dbReference>
<gene>
    <name evidence="1" type="ORF">Poly59_12400</name>
</gene>